<organism evidence="3 4">
    <name type="scientific">Tsukamurella soli</name>
    <dbReference type="NCBI Taxonomy" id="644556"/>
    <lineage>
        <taxon>Bacteria</taxon>
        <taxon>Bacillati</taxon>
        <taxon>Actinomycetota</taxon>
        <taxon>Actinomycetes</taxon>
        <taxon>Mycobacteriales</taxon>
        <taxon>Tsukamurellaceae</taxon>
        <taxon>Tsukamurella</taxon>
    </lineage>
</organism>
<sequence length="417" mass="46102">MTPPMARPLHRTWLNAHALHLLDFGRRTALPDGGAAWLDDLGAPTPDIPVHTLITCRMTHVYSIGALLGVPGARTVARRAMAGLTGTLHDPEYGGWYPARHPDGSADPTKTCYDHAFVLLAASSATLAGVPGADSLLEDAHRILLDRFSDDTAGLCIDTWDETFTTPLAYRGINANMHAVEAMLSAADVTGDRDLIDRALRICRFAADTARSHDWRLPEHYDSHWRPQLDFHRDRPDDQFKPYGATVGHGLEWSRLLLHTEAAAAAQAGPWLLDAARRLFDRAVADGWNTDGHPGFVYTTDWDGRPVVHDRLHWVCAEAVNAAAALFRRTGDERYAQWYETFWDYADQHLIDHEQGSWRHQLSADNAPSHTIWEGKPDLYHAFQSTLVPQLPLYPMLATAVASGSLAGTANSSANHP</sequence>
<keyword evidence="2" id="KW-0413">Isomerase</keyword>
<dbReference type="RefSeq" id="WP_344997699.1">
    <property type="nucleotide sequence ID" value="NZ_BAABFR010000052.1"/>
</dbReference>
<name>A0ABP8JW72_9ACTN</name>
<reference evidence="4" key="1">
    <citation type="journal article" date="2019" name="Int. J. Syst. Evol. Microbiol.">
        <title>The Global Catalogue of Microorganisms (GCM) 10K type strain sequencing project: providing services to taxonomists for standard genome sequencing and annotation.</title>
        <authorList>
            <consortium name="The Broad Institute Genomics Platform"/>
            <consortium name="The Broad Institute Genome Sequencing Center for Infectious Disease"/>
            <person name="Wu L."/>
            <person name="Ma J."/>
        </authorList>
    </citation>
    <scope>NUCLEOTIDE SEQUENCE [LARGE SCALE GENOMIC DNA]</scope>
    <source>
        <strain evidence="4">JCM 17688</strain>
    </source>
</reference>
<dbReference type="InterPro" id="IPR012341">
    <property type="entry name" value="6hp_glycosidase-like_sf"/>
</dbReference>
<dbReference type="InterPro" id="IPR008928">
    <property type="entry name" value="6-hairpin_glycosidase_sf"/>
</dbReference>
<evidence type="ECO:0000313" key="3">
    <source>
        <dbReference type="EMBL" id="GAA4396924.1"/>
    </source>
</evidence>
<proteinExistence type="inferred from homology"/>
<protein>
    <recommendedName>
        <fullName evidence="5">Mannose or cellobiose epimerase, N-acyl-D-glucosamine 2-epimerase family</fullName>
    </recommendedName>
</protein>
<accession>A0ABP8JW72</accession>
<evidence type="ECO:0000256" key="2">
    <source>
        <dbReference type="ARBA" id="ARBA00023235"/>
    </source>
</evidence>
<dbReference type="Gene3D" id="1.50.10.10">
    <property type="match status" value="1"/>
</dbReference>
<dbReference type="Pfam" id="PF07221">
    <property type="entry name" value="GlcNAc_2-epim"/>
    <property type="match status" value="1"/>
</dbReference>
<comment type="similarity">
    <text evidence="1">Belongs to the N-acylglucosamine 2-epimerase family.</text>
</comment>
<dbReference type="Proteomes" id="UP001500635">
    <property type="component" value="Unassembled WGS sequence"/>
</dbReference>
<dbReference type="SUPFAM" id="SSF48208">
    <property type="entry name" value="Six-hairpin glycosidases"/>
    <property type="match status" value="1"/>
</dbReference>
<dbReference type="EMBL" id="BAABFR010000052">
    <property type="protein sequence ID" value="GAA4396924.1"/>
    <property type="molecule type" value="Genomic_DNA"/>
</dbReference>
<evidence type="ECO:0000313" key="4">
    <source>
        <dbReference type="Proteomes" id="UP001500635"/>
    </source>
</evidence>
<evidence type="ECO:0008006" key="5">
    <source>
        <dbReference type="Google" id="ProtNLM"/>
    </source>
</evidence>
<evidence type="ECO:0000256" key="1">
    <source>
        <dbReference type="ARBA" id="ARBA00008558"/>
    </source>
</evidence>
<dbReference type="PANTHER" id="PTHR15108">
    <property type="entry name" value="N-ACYLGLUCOSAMINE-2-EPIMERASE"/>
    <property type="match status" value="1"/>
</dbReference>
<dbReference type="InterPro" id="IPR010819">
    <property type="entry name" value="AGE/CE"/>
</dbReference>
<keyword evidence="4" id="KW-1185">Reference proteome</keyword>
<gene>
    <name evidence="3" type="ORF">GCM10023147_31770</name>
</gene>
<comment type="caution">
    <text evidence="3">The sequence shown here is derived from an EMBL/GenBank/DDBJ whole genome shotgun (WGS) entry which is preliminary data.</text>
</comment>